<dbReference type="EMBL" id="DPPF01000079">
    <property type="protein sequence ID" value="HCW92796.1"/>
    <property type="molecule type" value="Genomic_DNA"/>
</dbReference>
<comment type="caution">
    <text evidence="1">The sequence shown here is derived from an EMBL/GenBank/DDBJ whole genome shotgun (WGS) entry which is preliminary data.</text>
</comment>
<proteinExistence type="predicted"/>
<gene>
    <name evidence="1" type="ORF">DHM44_03850</name>
</gene>
<sequence length="83" mass="9771">MKKVVINKRQYSGDNNQSQDDVPLKEKVWAFLVIKKAEYNTWHDRRVNKDKKVLDLWFEDIPDNISARIFSVYTKGGDELAIT</sequence>
<feature type="non-terminal residue" evidence="1">
    <location>
        <position position="83"/>
    </location>
</feature>
<protein>
    <submittedName>
        <fullName evidence="1">Uncharacterized protein</fullName>
    </submittedName>
</protein>
<reference evidence="1 2" key="1">
    <citation type="journal article" date="2018" name="Nat. Biotechnol.">
        <title>A standardized bacterial taxonomy based on genome phylogeny substantially revises the tree of life.</title>
        <authorList>
            <person name="Parks D.H."/>
            <person name="Chuvochina M."/>
            <person name="Waite D.W."/>
            <person name="Rinke C."/>
            <person name="Skarshewski A."/>
            <person name="Chaumeil P.A."/>
            <person name="Hugenholtz P."/>
        </authorList>
    </citation>
    <scope>NUCLEOTIDE SEQUENCE [LARGE SCALE GENOMIC DNA]</scope>
    <source>
        <strain evidence="1">UBA8672</strain>
    </source>
</reference>
<dbReference type="AlphaFoldDB" id="A0A3D5QAE9"/>
<organism evidence="1 2">
    <name type="scientific">Flexistipes sinusarabici</name>
    <dbReference type="NCBI Taxonomy" id="2352"/>
    <lineage>
        <taxon>Bacteria</taxon>
        <taxon>Pseudomonadati</taxon>
        <taxon>Deferribacterota</taxon>
        <taxon>Deferribacteres</taxon>
        <taxon>Deferribacterales</taxon>
        <taxon>Flexistipitaceae</taxon>
        <taxon>Flexistipes</taxon>
    </lineage>
</organism>
<dbReference type="Proteomes" id="UP000262325">
    <property type="component" value="Unassembled WGS sequence"/>
</dbReference>
<evidence type="ECO:0000313" key="1">
    <source>
        <dbReference type="EMBL" id="HCW92796.1"/>
    </source>
</evidence>
<name>A0A3D5QAE9_FLESI</name>
<evidence type="ECO:0000313" key="2">
    <source>
        <dbReference type="Proteomes" id="UP000262325"/>
    </source>
</evidence>
<accession>A0A3D5QAE9</accession>